<reference evidence="1 2" key="1">
    <citation type="submission" date="2022-12" db="EMBL/GenBank/DDBJ databases">
        <title>Coexistence and Characterization of a Novel Tigecycline Resistance gene tet(X) variant and blaNDM-1 in a Pseudomonas caeni Isolate of Chicken Origin.</title>
        <authorList>
            <person name="Lu X."/>
            <person name="Zhang L."/>
            <person name="Li R."/>
            <person name="Wang Z."/>
        </authorList>
    </citation>
    <scope>NUCLEOTIDE SEQUENCE [LARGE SCALE GENOMIC DNA]</scope>
    <source>
        <strain evidence="1 2">CE14</strain>
    </source>
</reference>
<accession>A0AAE9VPA7</accession>
<dbReference type="EMBL" id="CP114976">
    <property type="protein sequence ID" value="WBE25594.1"/>
    <property type="molecule type" value="Genomic_DNA"/>
</dbReference>
<dbReference type="AlphaFoldDB" id="A0AAE9VPA7"/>
<evidence type="ECO:0000313" key="1">
    <source>
        <dbReference type="EMBL" id="WBE25594.1"/>
    </source>
</evidence>
<sequence length="163" mass="17546">MLIRSIEELDAVRARCKTMTRKRALTSGGLTLIPVPGVDIAADVGLLLELLPAISREFGLTQEQMRHLDPQLKSFLYGVIKTTGSRVVGQLVSKQVVVSLLQKVGVRLTAKQTLKFIPFAGQAAAAALSGSAMLLLGYAHIQECYSIAQQGLEYKALPAPTND</sequence>
<protein>
    <recommendedName>
        <fullName evidence="3">DUF697 domain-containing protein</fullName>
    </recommendedName>
</protein>
<organism evidence="1 2">
    <name type="scientific">Denitrificimonas caeni</name>
    <dbReference type="NCBI Taxonomy" id="521720"/>
    <lineage>
        <taxon>Bacteria</taxon>
        <taxon>Pseudomonadati</taxon>
        <taxon>Pseudomonadota</taxon>
        <taxon>Gammaproteobacteria</taxon>
        <taxon>Pseudomonadales</taxon>
        <taxon>Pseudomonadaceae</taxon>
        <taxon>Denitrificimonas</taxon>
    </lineage>
</organism>
<proteinExistence type="predicted"/>
<evidence type="ECO:0008006" key="3">
    <source>
        <dbReference type="Google" id="ProtNLM"/>
    </source>
</evidence>
<gene>
    <name evidence="1" type="ORF">O6P33_01745</name>
</gene>
<dbReference type="KEGG" id="dce:O6P33_01745"/>
<dbReference type="Proteomes" id="UP001212189">
    <property type="component" value="Chromosome"/>
</dbReference>
<evidence type="ECO:0000313" key="2">
    <source>
        <dbReference type="Proteomes" id="UP001212189"/>
    </source>
</evidence>
<name>A0AAE9VPA7_9GAMM</name>
<keyword evidence="2" id="KW-1185">Reference proteome</keyword>
<dbReference type="RefSeq" id="WP_269818537.1">
    <property type="nucleotide sequence ID" value="NZ_CP114976.1"/>
</dbReference>